<evidence type="ECO:0000313" key="2">
    <source>
        <dbReference type="EMBL" id="OGZ01609.1"/>
    </source>
</evidence>
<gene>
    <name evidence="2" type="ORF">A3A43_01735</name>
</gene>
<comment type="caution">
    <text evidence="2">The sequence shown here is derived from an EMBL/GenBank/DDBJ whole genome shotgun (WGS) entry which is preliminary data.</text>
</comment>
<dbReference type="STRING" id="1798652.A3A43_01735"/>
<accession>A0A1G2CJT4</accession>
<keyword evidence="1" id="KW-1133">Transmembrane helix</keyword>
<dbReference type="Proteomes" id="UP000178495">
    <property type="component" value="Unassembled WGS sequence"/>
</dbReference>
<organism evidence="2 3">
    <name type="scientific">Candidatus Liptonbacteria bacterium RIFCSPLOWO2_01_FULL_56_20</name>
    <dbReference type="NCBI Taxonomy" id="1798652"/>
    <lineage>
        <taxon>Bacteria</taxon>
        <taxon>Candidatus Liptoniibacteriota</taxon>
    </lineage>
</organism>
<evidence type="ECO:0000256" key="1">
    <source>
        <dbReference type="SAM" id="Phobius"/>
    </source>
</evidence>
<feature type="transmembrane region" description="Helical" evidence="1">
    <location>
        <begin position="20"/>
        <end position="46"/>
    </location>
</feature>
<evidence type="ECO:0008006" key="4">
    <source>
        <dbReference type="Google" id="ProtNLM"/>
    </source>
</evidence>
<evidence type="ECO:0000313" key="3">
    <source>
        <dbReference type="Proteomes" id="UP000178495"/>
    </source>
</evidence>
<sequence length="143" mass="14751">MKQAGSSPCATPEKRNGQSALFLAILIGGLIILIAATIAFLVFTFISSSLGFRAATRAQNVAAAGVDDALIRLIRNKDFASASPYALLLDGSSAAITVLRTQGKATIFSTASVAGYTRGIRAVASVDQATGEVNVVSREQAAF</sequence>
<dbReference type="EMBL" id="MHLC01000007">
    <property type="protein sequence ID" value="OGZ01609.1"/>
    <property type="molecule type" value="Genomic_DNA"/>
</dbReference>
<dbReference type="AlphaFoldDB" id="A0A1G2CJT4"/>
<proteinExistence type="predicted"/>
<reference evidence="2 3" key="1">
    <citation type="journal article" date="2016" name="Nat. Commun.">
        <title>Thousands of microbial genomes shed light on interconnected biogeochemical processes in an aquifer system.</title>
        <authorList>
            <person name="Anantharaman K."/>
            <person name="Brown C.T."/>
            <person name="Hug L.A."/>
            <person name="Sharon I."/>
            <person name="Castelle C.J."/>
            <person name="Probst A.J."/>
            <person name="Thomas B.C."/>
            <person name="Singh A."/>
            <person name="Wilkins M.J."/>
            <person name="Karaoz U."/>
            <person name="Brodie E.L."/>
            <person name="Williams K.H."/>
            <person name="Hubbard S.S."/>
            <person name="Banfield J.F."/>
        </authorList>
    </citation>
    <scope>NUCLEOTIDE SEQUENCE [LARGE SCALE GENOMIC DNA]</scope>
</reference>
<protein>
    <recommendedName>
        <fullName evidence="4">Type 4 fimbrial biogenesis protein PilX N-terminal domain-containing protein</fullName>
    </recommendedName>
</protein>
<name>A0A1G2CJT4_9BACT</name>
<keyword evidence="1" id="KW-0472">Membrane</keyword>
<keyword evidence="1" id="KW-0812">Transmembrane</keyword>